<dbReference type="Gene3D" id="1.10.30.10">
    <property type="entry name" value="High mobility group box domain"/>
    <property type="match status" value="1"/>
</dbReference>
<feature type="compositionally biased region" description="Basic and acidic residues" evidence="2">
    <location>
        <begin position="40"/>
        <end position="57"/>
    </location>
</feature>
<feature type="compositionally biased region" description="Basic and acidic residues" evidence="2">
    <location>
        <begin position="65"/>
        <end position="79"/>
    </location>
</feature>
<evidence type="ECO:0000313" key="5">
    <source>
        <dbReference type="Proteomes" id="UP001498398"/>
    </source>
</evidence>
<evidence type="ECO:0000313" key="4">
    <source>
        <dbReference type="EMBL" id="KAK7464213.1"/>
    </source>
</evidence>
<dbReference type="InterPro" id="IPR009071">
    <property type="entry name" value="HMG_box_dom"/>
</dbReference>
<evidence type="ECO:0000259" key="3">
    <source>
        <dbReference type="PROSITE" id="PS50118"/>
    </source>
</evidence>
<reference evidence="4 5" key="1">
    <citation type="submission" date="2024-01" db="EMBL/GenBank/DDBJ databases">
        <title>A draft genome for the cacao thread blight pathogen Marasmiellus scandens.</title>
        <authorList>
            <person name="Baruah I.K."/>
            <person name="Leung J."/>
            <person name="Bukari Y."/>
            <person name="Amoako-Attah I."/>
            <person name="Meinhardt L.W."/>
            <person name="Bailey B.A."/>
            <person name="Cohen S.P."/>
        </authorList>
    </citation>
    <scope>NUCLEOTIDE SEQUENCE [LARGE SCALE GENOMIC DNA]</scope>
    <source>
        <strain evidence="4 5">GH-19</strain>
    </source>
</reference>
<evidence type="ECO:0000256" key="2">
    <source>
        <dbReference type="SAM" id="MobiDB-lite"/>
    </source>
</evidence>
<keyword evidence="5" id="KW-1185">Reference proteome</keyword>
<feature type="domain" description="HMG box" evidence="3">
    <location>
        <begin position="28"/>
        <end position="88"/>
    </location>
</feature>
<protein>
    <recommendedName>
        <fullName evidence="3">HMG box domain-containing protein</fullName>
    </recommendedName>
</protein>
<accession>A0ABR1JML6</accession>
<feature type="compositionally biased region" description="Low complexity" evidence="2">
    <location>
        <begin position="1"/>
        <end position="16"/>
    </location>
</feature>
<dbReference type="PROSITE" id="PS50118">
    <property type="entry name" value="HMG_BOX_2"/>
    <property type="match status" value="1"/>
</dbReference>
<dbReference type="EMBL" id="JBANRG010000008">
    <property type="protein sequence ID" value="KAK7464213.1"/>
    <property type="molecule type" value="Genomic_DNA"/>
</dbReference>
<feature type="DNA-binding region" description="HMG box" evidence="1">
    <location>
        <begin position="28"/>
        <end position="88"/>
    </location>
</feature>
<dbReference type="Pfam" id="PF00505">
    <property type="entry name" value="HMG_box"/>
    <property type="match status" value="1"/>
</dbReference>
<comment type="caution">
    <text evidence="4">The sequence shown here is derived from an EMBL/GenBank/DDBJ whole genome shotgun (WGS) entry which is preliminary data.</text>
</comment>
<dbReference type="SUPFAM" id="SSF47095">
    <property type="entry name" value="HMG-box"/>
    <property type="match status" value="1"/>
</dbReference>
<dbReference type="CDD" id="cd00084">
    <property type="entry name" value="HMG-box_SF"/>
    <property type="match status" value="1"/>
</dbReference>
<name>A0ABR1JML6_9AGAR</name>
<sequence>MPKAASSSKTTKSATRAAKEKPVKEKKEPRAPSAWQLFCEKNRPAWKEANPDAKGNEWMKALGDMWKDSPENPNRGKEPKTKKKKSKKSGVDAAPKDAASSSPPSSSPGHEVDVGASSDY</sequence>
<keyword evidence="1" id="KW-0238">DNA-binding</keyword>
<feature type="compositionally biased region" description="Low complexity" evidence="2">
    <location>
        <begin position="92"/>
        <end position="108"/>
    </location>
</feature>
<keyword evidence="1" id="KW-0539">Nucleus</keyword>
<dbReference type="Proteomes" id="UP001498398">
    <property type="component" value="Unassembled WGS sequence"/>
</dbReference>
<dbReference type="InterPro" id="IPR036910">
    <property type="entry name" value="HMG_box_dom_sf"/>
</dbReference>
<feature type="compositionally biased region" description="Basic and acidic residues" evidence="2">
    <location>
        <begin position="17"/>
        <end position="30"/>
    </location>
</feature>
<proteinExistence type="predicted"/>
<evidence type="ECO:0000256" key="1">
    <source>
        <dbReference type="PROSITE-ProRule" id="PRU00267"/>
    </source>
</evidence>
<gene>
    <name evidence="4" type="ORF">VKT23_006379</name>
</gene>
<organism evidence="4 5">
    <name type="scientific">Marasmiellus scandens</name>
    <dbReference type="NCBI Taxonomy" id="2682957"/>
    <lineage>
        <taxon>Eukaryota</taxon>
        <taxon>Fungi</taxon>
        <taxon>Dikarya</taxon>
        <taxon>Basidiomycota</taxon>
        <taxon>Agaricomycotina</taxon>
        <taxon>Agaricomycetes</taxon>
        <taxon>Agaricomycetidae</taxon>
        <taxon>Agaricales</taxon>
        <taxon>Marasmiineae</taxon>
        <taxon>Omphalotaceae</taxon>
        <taxon>Marasmiellus</taxon>
    </lineage>
</organism>
<feature type="region of interest" description="Disordered" evidence="2">
    <location>
        <begin position="1"/>
        <end position="120"/>
    </location>
</feature>